<evidence type="ECO:0000256" key="7">
    <source>
        <dbReference type="ARBA" id="ARBA00022982"/>
    </source>
</evidence>
<proteinExistence type="inferred from homology"/>
<evidence type="ECO:0000256" key="9">
    <source>
        <dbReference type="ARBA" id="ARBA00023157"/>
    </source>
</evidence>
<gene>
    <name evidence="11" type="primary">ORF66655</name>
</gene>
<dbReference type="PANTHER" id="PTHR13344">
    <property type="entry name" value="NADH-UBIQUINONE OXIDOREDUCTASE"/>
    <property type="match status" value="1"/>
</dbReference>
<evidence type="ECO:0000256" key="1">
    <source>
        <dbReference type="ARBA" id="ARBA00003195"/>
    </source>
</evidence>
<dbReference type="PROSITE" id="PS51808">
    <property type="entry name" value="CHCH"/>
    <property type="match status" value="2"/>
</dbReference>
<keyword evidence="7" id="KW-0249">Electron transport</keyword>
<comment type="similarity">
    <text evidence="3">Belongs to the complex I NDUFA8 subunit family.</text>
</comment>
<evidence type="ECO:0000313" key="11">
    <source>
        <dbReference type="EMBL" id="CEK68535.1"/>
    </source>
</evidence>
<dbReference type="GO" id="GO:0006120">
    <property type="term" value="P:mitochondrial electron transport, NADH to ubiquinone"/>
    <property type="evidence" value="ECO:0007669"/>
    <property type="project" value="InterPro"/>
</dbReference>
<dbReference type="EMBL" id="HACG01021670">
    <property type="protein sequence ID" value="CEK68535.1"/>
    <property type="molecule type" value="Transcribed_RNA"/>
</dbReference>
<dbReference type="PANTHER" id="PTHR13344:SF0">
    <property type="entry name" value="NADH DEHYDROGENASE [UBIQUINONE] 1 ALPHA SUBCOMPLEX SUBUNIT 8"/>
    <property type="match status" value="1"/>
</dbReference>
<comment type="function">
    <text evidence="1">Accessory subunit of the mitochondrial membrane respiratory chain NADH dehydrogenase (Complex I), that is believed not to be involved in catalysis. Complex I functions in the transfer of electrons from NADH to the respiratory chain. The immediate electron acceptor for the enzyme is believed to be ubiquinone.</text>
</comment>
<evidence type="ECO:0000256" key="8">
    <source>
        <dbReference type="ARBA" id="ARBA00023128"/>
    </source>
</evidence>
<evidence type="ECO:0000256" key="6">
    <source>
        <dbReference type="ARBA" id="ARBA00022737"/>
    </source>
</evidence>
<keyword evidence="6" id="KW-0677">Repeat</keyword>
<dbReference type="AlphaFoldDB" id="A0A0B6ZLD3"/>
<name>A0A0B6ZLD3_9EUPU</name>
<dbReference type="GO" id="GO:0005739">
    <property type="term" value="C:mitochondrion"/>
    <property type="evidence" value="ECO:0007669"/>
    <property type="project" value="UniProtKB-SubCell"/>
</dbReference>
<sequence length="190" mass="22039">GTTSDFNKVTVSLELVLIEMPYTNEDYLPSYEELTVPELPVTSSVLRASAHHLGKYCDDVCKEFMLCRDEENDPRKCINEGKEVTRCGFEFYRKIKKSCFAEFNQYFQCIDFSGSEMDLKNCRKTQATFDNCVKQNLGQDRPEFGYFAKVRLHKTERPRPVPKPHILPERLPDPPDLNQKTDPIKNPNSF</sequence>
<evidence type="ECO:0000256" key="5">
    <source>
        <dbReference type="ARBA" id="ARBA00022660"/>
    </source>
</evidence>
<evidence type="ECO:0008006" key="12">
    <source>
        <dbReference type="Google" id="ProtNLM"/>
    </source>
</evidence>
<feature type="non-terminal residue" evidence="11">
    <location>
        <position position="1"/>
    </location>
</feature>
<accession>A0A0B6ZLD3</accession>
<feature type="region of interest" description="Disordered" evidence="10">
    <location>
        <begin position="156"/>
        <end position="190"/>
    </location>
</feature>
<keyword evidence="8" id="KW-0496">Mitochondrion</keyword>
<organism evidence="11">
    <name type="scientific">Arion vulgaris</name>
    <dbReference type="NCBI Taxonomy" id="1028688"/>
    <lineage>
        <taxon>Eukaryota</taxon>
        <taxon>Metazoa</taxon>
        <taxon>Spiralia</taxon>
        <taxon>Lophotrochozoa</taxon>
        <taxon>Mollusca</taxon>
        <taxon>Gastropoda</taxon>
        <taxon>Heterobranchia</taxon>
        <taxon>Euthyneura</taxon>
        <taxon>Panpulmonata</taxon>
        <taxon>Eupulmonata</taxon>
        <taxon>Stylommatophora</taxon>
        <taxon>Helicina</taxon>
        <taxon>Arionoidea</taxon>
        <taxon>Arionidae</taxon>
        <taxon>Arion</taxon>
    </lineage>
</organism>
<evidence type="ECO:0000256" key="2">
    <source>
        <dbReference type="ARBA" id="ARBA00004173"/>
    </source>
</evidence>
<keyword evidence="4" id="KW-0813">Transport</keyword>
<comment type="subcellular location">
    <subcellularLocation>
        <location evidence="2">Mitochondrion</location>
    </subcellularLocation>
</comment>
<keyword evidence="9" id="KW-1015">Disulfide bond</keyword>
<keyword evidence="5" id="KW-0679">Respiratory chain</keyword>
<protein>
    <recommendedName>
        <fullName evidence="12">NADH dehydrogenase [ubiquinone] 1 alpha subcomplex subunit 8</fullName>
    </recommendedName>
</protein>
<evidence type="ECO:0000256" key="4">
    <source>
        <dbReference type="ARBA" id="ARBA00022448"/>
    </source>
</evidence>
<evidence type="ECO:0000256" key="10">
    <source>
        <dbReference type="SAM" id="MobiDB-lite"/>
    </source>
</evidence>
<dbReference type="InterPro" id="IPR016680">
    <property type="entry name" value="NDUFA8"/>
</dbReference>
<feature type="compositionally biased region" description="Polar residues" evidence="10">
    <location>
        <begin position="178"/>
        <end position="190"/>
    </location>
</feature>
<reference evidence="11" key="1">
    <citation type="submission" date="2014-12" db="EMBL/GenBank/DDBJ databases">
        <title>Insight into the proteome of Arion vulgaris.</title>
        <authorList>
            <person name="Aradska J."/>
            <person name="Bulat T."/>
            <person name="Smidak R."/>
            <person name="Sarate P."/>
            <person name="Gangsoo J."/>
            <person name="Sialana F."/>
            <person name="Bilban M."/>
            <person name="Lubec G."/>
        </authorList>
    </citation>
    <scope>NUCLEOTIDE SEQUENCE</scope>
    <source>
        <tissue evidence="11">Skin</tissue>
    </source>
</reference>
<evidence type="ECO:0000256" key="3">
    <source>
        <dbReference type="ARBA" id="ARBA00010705"/>
    </source>
</evidence>